<evidence type="ECO:0000313" key="1">
    <source>
        <dbReference type="EMBL" id="CRZ04052.1"/>
    </source>
</evidence>
<feature type="non-terminal residue" evidence="1">
    <location>
        <position position="1"/>
    </location>
</feature>
<reference evidence="1" key="1">
    <citation type="submission" date="2015-04" db="EMBL/GenBank/DDBJ databases">
        <title>The genome sequence of the plant pathogenic Rhizarian Plasmodiophora brassicae reveals insights in its biotrophic life cycle and the origin of chitin synthesis.</title>
        <authorList>
            <person name="Schwelm A."/>
            <person name="Fogelqvist J."/>
            <person name="Knaust A."/>
            <person name="Julke S."/>
            <person name="Lilja T."/>
            <person name="Dhandapani V."/>
            <person name="Bonilla-Rosso G."/>
            <person name="Karlsson M."/>
            <person name="Shevchenko A."/>
            <person name="Choi S.R."/>
            <person name="Kim H.G."/>
            <person name="Park J.Y."/>
            <person name="Lim Y.P."/>
            <person name="Ludwig-Muller J."/>
            <person name="Dixelius C."/>
        </authorList>
    </citation>
    <scope>NUCLEOTIDE SEQUENCE</scope>
    <source>
        <tissue evidence="1">Potato root galls</tissue>
    </source>
</reference>
<dbReference type="AlphaFoldDB" id="A0A0H5QQZ2"/>
<dbReference type="EMBL" id="HACM01003610">
    <property type="protein sequence ID" value="CRZ04052.1"/>
    <property type="molecule type" value="Transcribed_RNA"/>
</dbReference>
<protein>
    <submittedName>
        <fullName evidence="1">Uncharacterized protein</fullName>
    </submittedName>
</protein>
<name>A0A0H5QQZ2_9EUKA</name>
<organism evidence="1">
    <name type="scientific">Spongospora subterranea</name>
    <dbReference type="NCBI Taxonomy" id="70186"/>
    <lineage>
        <taxon>Eukaryota</taxon>
        <taxon>Sar</taxon>
        <taxon>Rhizaria</taxon>
        <taxon>Endomyxa</taxon>
        <taxon>Phytomyxea</taxon>
        <taxon>Plasmodiophorida</taxon>
        <taxon>Plasmodiophoridae</taxon>
        <taxon>Spongospora</taxon>
    </lineage>
</organism>
<accession>A0A0H5QQZ2</accession>
<sequence length="129" mass="14321">LGGAIDPRPADEVAGEAGRRLQGSSCQNNCQVTLGFCKYGPKHGISKGDLAPVIFDRFFHALMKDSSVQRGGCRDVSKRIVESGRHVPLLSSTVIWFTLKGSHDVAYKRNIFYISQKNLPRRFTTLLEK</sequence>
<proteinExistence type="predicted"/>